<evidence type="ECO:0000256" key="2">
    <source>
        <dbReference type="ARBA" id="ARBA00022692"/>
    </source>
</evidence>
<reference evidence="7 8" key="1">
    <citation type="submission" date="2017-09" db="EMBL/GenBank/DDBJ databases">
        <title>Comparative genomics of rhizobia isolated from Phaseolus vulgaris in China.</title>
        <authorList>
            <person name="Tong W."/>
        </authorList>
    </citation>
    <scope>NUCLEOTIDE SEQUENCE [LARGE SCALE GENOMIC DNA]</scope>
    <source>
        <strain evidence="7 8">C5</strain>
    </source>
</reference>
<evidence type="ECO:0000256" key="3">
    <source>
        <dbReference type="ARBA" id="ARBA00022989"/>
    </source>
</evidence>
<evidence type="ECO:0000256" key="1">
    <source>
        <dbReference type="ARBA" id="ARBA00004141"/>
    </source>
</evidence>
<accession>A0A2A6J2G8</accession>
<feature type="domain" description="RDD" evidence="6">
    <location>
        <begin position="133"/>
        <end position="213"/>
    </location>
</feature>
<evidence type="ECO:0000313" key="7">
    <source>
        <dbReference type="EMBL" id="PDT00202.1"/>
    </source>
</evidence>
<keyword evidence="2 5" id="KW-0812">Transmembrane</keyword>
<feature type="transmembrane region" description="Helical" evidence="5">
    <location>
        <begin position="240"/>
        <end position="259"/>
    </location>
</feature>
<feature type="transmembrane region" description="Helical" evidence="5">
    <location>
        <begin position="21"/>
        <end position="43"/>
    </location>
</feature>
<evidence type="ECO:0000256" key="5">
    <source>
        <dbReference type="SAM" id="Phobius"/>
    </source>
</evidence>
<dbReference type="EMBL" id="NWSV01000046">
    <property type="protein sequence ID" value="PDT00202.1"/>
    <property type="molecule type" value="Genomic_DNA"/>
</dbReference>
<dbReference type="GO" id="GO:0016020">
    <property type="term" value="C:membrane"/>
    <property type="evidence" value="ECO:0007669"/>
    <property type="project" value="UniProtKB-SubCell"/>
</dbReference>
<organism evidence="7 8">
    <name type="scientific">Rhizobium chutanense</name>
    <dbReference type="NCBI Taxonomy" id="2035448"/>
    <lineage>
        <taxon>Bacteria</taxon>
        <taxon>Pseudomonadati</taxon>
        <taxon>Pseudomonadota</taxon>
        <taxon>Alphaproteobacteria</taxon>
        <taxon>Hyphomicrobiales</taxon>
        <taxon>Rhizobiaceae</taxon>
        <taxon>Rhizobium/Agrobacterium group</taxon>
        <taxon>Rhizobium</taxon>
    </lineage>
</organism>
<gene>
    <name evidence="7" type="ORF">CO666_31940</name>
</gene>
<dbReference type="InterPro" id="IPR010432">
    <property type="entry name" value="RDD"/>
</dbReference>
<protein>
    <recommendedName>
        <fullName evidence="6">RDD domain-containing protein</fullName>
    </recommendedName>
</protein>
<name>A0A2A6J2G8_9HYPH</name>
<keyword evidence="3 5" id="KW-1133">Transmembrane helix</keyword>
<evidence type="ECO:0000259" key="6">
    <source>
        <dbReference type="Pfam" id="PF06271"/>
    </source>
</evidence>
<evidence type="ECO:0000256" key="4">
    <source>
        <dbReference type="ARBA" id="ARBA00023136"/>
    </source>
</evidence>
<feature type="transmembrane region" description="Helical" evidence="5">
    <location>
        <begin position="142"/>
        <end position="161"/>
    </location>
</feature>
<dbReference type="Proteomes" id="UP000220768">
    <property type="component" value="Unassembled WGS sequence"/>
</dbReference>
<comment type="subcellular location">
    <subcellularLocation>
        <location evidence="1">Membrane</location>
        <topology evidence="1">Multi-pass membrane protein</topology>
    </subcellularLocation>
</comment>
<keyword evidence="4 5" id="KW-0472">Membrane</keyword>
<evidence type="ECO:0000313" key="8">
    <source>
        <dbReference type="Proteomes" id="UP000220768"/>
    </source>
</evidence>
<keyword evidence="8" id="KW-1185">Reference proteome</keyword>
<comment type="caution">
    <text evidence="7">The sequence shown here is derived from an EMBL/GenBank/DDBJ whole genome shotgun (WGS) entry which is preliminary data.</text>
</comment>
<dbReference type="Pfam" id="PF06271">
    <property type="entry name" value="RDD"/>
    <property type="match status" value="1"/>
</dbReference>
<dbReference type="AlphaFoldDB" id="A0A2A6J2G8"/>
<sequence length="278" mass="31185">MDYTAEMPQSIALPPRYFWRRLAAFALDILIFQAAILIAVHYISKTFPEGSHFTDKVSMKCAEGVPDQLAKRIDAGWPLKTNELRSNQICEERQFGFGKQRYLKIIVEMEPWDYVTPTQVLTIPLDADDNPVNKAVPAYSDFLSGIVNTALIALACACFSANGRRTFGKAVFFLRVQSADGENPDFGTAFKREILKFSPNLVFSAAIFAISLFPPHPTQDFDALLGIFHSGYVPSNSRAIAPYALWTTAAIAWWLVPFMEWKGQTFYDRICACEVESA</sequence>
<feature type="transmembrane region" description="Helical" evidence="5">
    <location>
        <begin position="197"/>
        <end position="214"/>
    </location>
</feature>
<proteinExistence type="predicted"/>